<proteinExistence type="predicted"/>
<feature type="transmembrane region" description="Helical" evidence="5">
    <location>
        <begin position="75"/>
        <end position="95"/>
    </location>
</feature>
<dbReference type="AlphaFoldDB" id="A0A1F2URT2"/>
<comment type="caution">
    <text evidence="6">The sequence shown here is derived from an EMBL/GenBank/DDBJ whole genome shotgun (WGS) entry which is preliminary data.</text>
</comment>
<evidence type="ECO:0008006" key="8">
    <source>
        <dbReference type="Google" id="ProtNLM"/>
    </source>
</evidence>
<sequence length="214" mass="24465">MNFLDILNRKLPGNWQKYLNFYIFLNFAAYAVWHLKKAHSSGVLHITDVTFALQSLLLCSVILVRRDHKAVEPSLWRQTVALAAFFSGLLMLGSAPASSPLVLQASLYITLTANCLGLLTILNLGRSFGILIAVREIKTDWLYSLVRHPMYATDILLRVGYLVGHPTPFAAAVVLFTVLAYYWRARYEEEFLSRDPVYREYMAKVPFRFIPYVL</sequence>
<evidence type="ECO:0000256" key="1">
    <source>
        <dbReference type="ARBA" id="ARBA00004127"/>
    </source>
</evidence>
<keyword evidence="2 5" id="KW-0812">Transmembrane</keyword>
<dbReference type="Pfam" id="PF04191">
    <property type="entry name" value="PEMT"/>
    <property type="match status" value="1"/>
</dbReference>
<evidence type="ECO:0000313" key="6">
    <source>
        <dbReference type="EMBL" id="OFW33896.1"/>
    </source>
</evidence>
<dbReference type="InterPro" id="IPR007318">
    <property type="entry name" value="Phopholipid_MeTrfase"/>
</dbReference>
<keyword evidence="3 5" id="KW-1133">Transmembrane helix</keyword>
<dbReference type="PANTHER" id="PTHR43847:SF1">
    <property type="entry name" value="BLL3993 PROTEIN"/>
    <property type="match status" value="1"/>
</dbReference>
<accession>A0A1F2URT2</accession>
<feature type="transmembrane region" description="Helical" evidence="5">
    <location>
        <begin position="18"/>
        <end position="36"/>
    </location>
</feature>
<organism evidence="6 7">
    <name type="scientific">Candidatus Aquicultor primus</name>
    <dbReference type="NCBI Taxonomy" id="1797195"/>
    <lineage>
        <taxon>Bacteria</taxon>
        <taxon>Bacillati</taxon>
        <taxon>Actinomycetota</taxon>
        <taxon>Candidatus Aquicultoria</taxon>
        <taxon>Candidatus Aquicultorales</taxon>
        <taxon>Candidatus Aquicultoraceae</taxon>
        <taxon>Candidatus Aquicultor</taxon>
    </lineage>
</organism>
<feature type="transmembrane region" description="Helical" evidence="5">
    <location>
        <begin position="155"/>
        <end position="183"/>
    </location>
</feature>
<reference evidence="6 7" key="1">
    <citation type="journal article" date="2016" name="Nat. Commun.">
        <title>Thousands of microbial genomes shed light on interconnected biogeochemical processes in an aquifer system.</title>
        <authorList>
            <person name="Anantharaman K."/>
            <person name="Brown C.T."/>
            <person name="Hug L.A."/>
            <person name="Sharon I."/>
            <person name="Castelle C.J."/>
            <person name="Probst A.J."/>
            <person name="Thomas B.C."/>
            <person name="Singh A."/>
            <person name="Wilkins M.J."/>
            <person name="Karaoz U."/>
            <person name="Brodie E.L."/>
            <person name="Williams K.H."/>
            <person name="Hubbard S.S."/>
            <person name="Banfield J.F."/>
        </authorList>
    </citation>
    <scope>NUCLEOTIDE SEQUENCE [LARGE SCALE GENOMIC DNA]</scope>
</reference>
<comment type="subcellular location">
    <subcellularLocation>
        <location evidence="1">Endomembrane system</location>
        <topology evidence="1">Multi-pass membrane protein</topology>
    </subcellularLocation>
</comment>
<gene>
    <name evidence="6" type="ORF">A2074_02850</name>
</gene>
<dbReference type="EMBL" id="MELI01000057">
    <property type="protein sequence ID" value="OFW33896.1"/>
    <property type="molecule type" value="Genomic_DNA"/>
</dbReference>
<dbReference type="InterPro" id="IPR052527">
    <property type="entry name" value="Metal_cation-efflux_comp"/>
</dbReference>
<evidence type="ECO:0000256" key="3">
    <source>
        <dbReference type="ARBA" id="ARBA00022989"/>
    </source>
</evidence>
<evidence type="ECO:0000256" key="4">
    <source>
        <dbReference type="ARBA" id="ARBA00023136"/>
    </source>
</evidence>
<dbReference type="GO" id="GO:0012505">
    <property type="term" value="C:endomembrane system"/>
    <property type="evidence" value="ECO:0007669"/>
    <property type="project" value="UniProtKB-SubCell"/>
</dbReference>
<dbReference type="Gene3D" id="1.20.120.1630">
    <property type="match status" value="1"/>
</dbReference>
<feature type="transmembrane region" description="Helical" evidence="5">
    <location>
        <begin position="107"/>
        <end position="134"/>
    </location>
</feature>
<evidence type="ECO:0000256" key="5">
    <source>
        <dbReference type="SAM" id="Phobius"/>
    </source>
</evidence>
<keyword evidence="4 5" id="KW-0472">Membrane</keyword>
<dbReference type="Proteomes" id="UP000178086">
    <property type="component" value="Unassembled WGS sequence"/>
</dbReference>
<evidence type="ECO:0000313" key="7">
    <source>
        <dbReference type="Proteomes" id="UP000178086"/>
    </source>
</evidence>
<evidence type="ECO:0000256" key="2">
    <source>
        <dbReference type="ARBA" id="ARBA00022692"/>
    </source>
</evidence>
<protein>
    <recommendedName>
        <fullName evidence="8">Isoprenylcysteine carboxylmethyltransferase family protein</fullName>
    </recommendedName>
</protein>
<feature type="transmembrane region" description="Helical" evidence="5">
    <location>
        <begin position="42"/>
        <end position="63"/>
    </location>
</feature>
<dbReference type="PANTHER" id="PTHR43847">
    <property type="entry name" value="BLL3993 PROTEIN"/>
    <property type="match status" value="1"/>
</dbReference>
<name>A0A1F2URT2_9ACTN</name>